<feature type="region of interest" description="Disordered" evidence="1">
    <location>
        <begin position="1"/>
        <end position="94"/>
    </location>
</feature>
<evidence type="ECO:0000259" key="2">
    <source>
        <dbReference type="Pfam" id="PF00326"/>
    </source>
</evidence>
<dbReference type="SUPFAM" id="SSF53474">
    <property type="entry name" value="alpha/beta-Hydrolases"/>
    <property type="match status" value="1"/>
</dbReference>
<dbReference type="OrthoDB" id="16520at2759"/>
<dbReference type="Pfam" id="PF00326">
    <property type="entry name" value="Peptidase_S9"/>
    <property type="match status" value="1"/>
</dbReference>
<feature type="domain" description="Dipeptidylpeptidase IV N-terminal" evidence="3">
    <location>
        <begin position="238"/>
        <end position="562"/>
    </location>
</feature>
<dbReference type="InterPro" id="IPR002469">
    <property type="entry name" value="Peptidase_S9B_N"/>
</dbReference>
<dbReference type="PANTHER" id="PTHR11731:SF193">
    <property type="entry name" value="DIPEPTIDYL PEPTIDASE 9"/>
    <property type="match status" value="1"/>
</dbReference>
<dbReference type="EMBL" id="CAJOBC010001921">
    <property type="protein sequence ID" value="CAF3706065.1"/>
    <property type="molecule type" value="Genomic_DNA"/>
</dbReference>
<evidence type="ECO:0000256" key="1">
    <source>
        <dbReference type="SAM" id="MobiDB-lite"/>
    </source>
</evidence>
<evidence type="ECO:0000259" key="3">
    <source>
        <dbReference type="Pfam" id="PF00930"/>
    </source>
</evidence>
<evidence type="ECO:0000313" key="5">
    <source>
        <dbReference type="EMBL" id="CAF3706065.1"/>
    </source>
</evidence>
<dbReference type="Gene3D" id="2.140.10.30">
    <property type="entry name" value="Dipeptidylpeptidase IV, N-terminal domain"/>
    <property type="match status" value="1"/>
</dbReference>
<dbReference type="GO" id="GO:0008236">
    <property type="term" value="F:serine-type peptidase activity"/>
    <property type="evidence" value="ECO:0007669"/>
    <property type="project" value="InterPro"/>
</dbReference>
<protein>
    <submittedName>
        <fullName evidence="4">Uncharacterized protein</fullName>
    </submittedName>
</protein>
<evidence type="ECO:0000313" key="4">
    <source>
        <dbReference type="EMBL" id="CAF0927645.1"/>
    </source>
</evidence>
<dbReference type="InterPro" id="IPR001375">
    <property type="entry name" value="Peptidase_S9_cat"/>
</dbReference>
<proteinExistence type="predicted"/>
<dbReference type="GO" id="GO:0008239">
    <property type="term" value="F:dipeptidyl-peptidase activity"/>
    <property type="evidence" value="ECO:0007669"/>
    <property type="project" value="TreeGrafter"/>
</dbReference>
<dbReference type="InterPro" id="IPR029058">
    <property type="entry name" value="AB_hydrolase_fold"/>
</dbReference>
<feature type="compositionally biased region" description="Polar residues" evidence="1">
    <location>
        <begin position="36"/>
        <end position="46"/>
    </location>
</feature>
<dbReference type="Gene3D" id="3.40.50.1820">
    <property type="entry name" value="alpha/beta hydrolase"/>
    <property type="match status" value="1"/>
</dbReference>
<keyword evidence="6" id="KW-1185">Reference proteome</keyword>
<accession>A0A814BHK0</accession>
<feature type="region of interest" description="Disordered" evidence="1">
    <location>
        <begin position="186"/>
        <end position="205"/>
    </location>
</feature>
<dbReference type="Proteomes" id="UP000663829">
    <property type="component" value="Unassembled WGS sequence"/>
</dbReference>
<dbReference type="PANTHER" id="PTHR11731">
    <property type="entry name" value="PROTEASE FAMILY S9B,C DIPEPTIDYL-PEPTIDASE IV-RELATED"/>
    <property type="match status" value="1"/>
</dbReference>
<gene>
    <name evidence="4" type="ORF">GPM918_LOCUS10007</name>
    <name evidence="5" type="ORF">SRO942_LOCUS10008</name>
</gene>
<name>A0A814BHK0_9BILA</name>
<dbReference type="AlphaFoldDB" id="A0A814BHK0"/>
<dbReference type="InterPro" id="IPR050278">
    <property type="entry name" value="Serine_Prot_S9B/DPPIV"/>
</dbReference>
<comment type="caution">
    <text evidence="4">The sequence shown here is derived from an EMBL/GenBank/DDBJ whole genome shotgun (WGS) entry which is preliminary data.</text>
</comment>
<dbReference type="Proteomes" id="UP000681722">
    <property type="component" value="Unassembled WGS sequence"/>
</dbReference>
<dbReference type="EMBL" id="CAJNOQ010001921">
    <property type="protein sequence ID" value="CAF0927645.1"/>
    <property type="molecule type" value="Genomic_DNA"/>
</dbReference>
<dbReference type="SUPFAM" id="SSF82171">
    <property type="entry name" value="DPP6 N-terminal domain-like"/>
    <property type="match status" value="1"/>
</dbReference>
<feature type="compositionally biased region" description="Pro residues" evidence="1">
    <location>
        <begin position="47"/>
        <end position="59"/>
    </location>
</feature>
<sequence>MFVSPSQAPYPGLYERNQQFKPPEFIPQYPEPLPSHQPQQYPQQLPSAPPGNNYPPSQPNQPNYYPPSAAQNNYSNTQWSVPNQPDASGMYPNLNHNQSVQTAYQNNYNPNQIYVPQVQILFFVEMSRQITAKDIATLPQPGLNVAESFSFSPDDKFITYLRSPNDTLVRQLYTYNYTQNSEAIYVQPPDNRTGETEDNLSQEEKLRRERQRQLITGITRYSWAKKGYLMLIPIGSDLYIKDESQQLKLLIKCESNDKPILDPRLSRDGKTLAYVQDSELYVIATDGKTKAKQLTTDARYADKTNGLAEFIAQEEMDRFEGFWWSNDSKYIAYTQVDETNVPVYRIAHQGSDDPLQDEEHHYPFAGKSNVNVRLAVVEVETGFIKWINLSQITKNDEYYIARVKFFHDNTLAIQIENRLQTNLKLLRYDIMKNELKILLEENSDVWINLHNLFYPLENNQFIWASEQSGFMHLELRDYDGKLIRQLTSGDWVVFRLIDVDETNELIYFLANRESPLYVHLYSVSYQSSSTQITRHTEENGCHTVSCIDHKYERCIDTWNSLEQHPVVRIINLKTNNIEYEFKHLQQNQQQQIQKYQFIKPELFTIQNRHDDTLYCALYRPVQQQQPLPTIVSVYGGPHAQRVINSWALTVDMRAQLLVQQGYVVIRIDNRGSANRGLKFESAIKHDLGNKEVEDQVDGINYLIQQGICDKKRVGIFGWSYGGYMALCALVRANDTFKLGIAGAPVTHWDGYDTHYTERYMGLPAVNVVGYKESSVMHHIQNLNGHLMIIHGLIDENVHFRHTARLINALIKANKSYELLSFPDERHMPRKMEDRLYMETRIIEFIKKYL</sequence>
<organism evidence="4 6">
    <name type="scientific">Didymodactylos carnosus</name>
    <dbReference type="NCBI Taxonomy" id="1234261"/>
    <lineage>
        <taxon>Eukaryota</taxon>
        <taxon>Metazoa</taxon>
        <taxon>Spiralia</taxon>
        <taxon>Gnathifera</taxon>
        <taxon>Rotifera</taxon>
        <taxon>Eurotatoria</taxon>
        <taxon>Bdelloidea</taxon>
        <taxon>Philodinida</taxon>
        <taxon>Philodinidae</taxon>
        <taxon>Didymodactylos</taxon>
    </lineage>
</organism>
<feature type="domain" description="Peptidase S9 prolyl oligopeptidase catalytic" evidence="2">
    <location>
        <begin position="650"/>
        <end position="849"/>
    </location>
</feature>
<feature type="compositionally biased region" description="Polar residues" evidence="1">
    <location>
        <begin position="69"/>
        <end position="86"/>
    </location>
</feature>
<dbReference type="GO" id="GO:0006508">
    <property type="term" value="P:proteolysis"/>
    <property type="evidence" value="ECO:0007669"/>
    <property type="project" value="InterPro"/>
</dbReference>
<evidence type="ECO:0000313" key="6">
    <source>
        <dbReference type="Proteomes" id="UP000663829"/>
    </source>
</evidence>
<reference evidence="4" key="1">
    <citation type="submission" date="2021-02" db="EMBL/GenBank/DDBJ databases">
        <authorList>
            <person name="Nowell W R."/>
        </authorList>
    </citation>
    <scope>NUCLEOTIDE SEQUENCE</scope>
</reference>
<dbReference type="Pfam" id="PF00930">
    <property type="entry name" value="DPPIV_N"/>
    <property type="match status" value="1"/>
</dbReference>